<dbReference type="Proteomes" id="UP000184052">
    <property type="component" value="Unassembled WGS sequence"/>
</dbReference>
<reference evidence="1 2" key="1">
    <citation type="submission" date="2016-11" db="EMBL/GenBank/DDBJ databases">
        <authorList>
            <person name="Jaros S."/>
            <person name="Januszkiewicz K."/>
            <person name="Wedrychowicz H."/>
        </authorList>
    </citation>
    <scope>NUCLEOTIDE SEQUENCE [LARGE SCALE GENOMIC DNA]</scope>
    <source>
        <strain evidence="1 2">DSM 17477</strain>
    </source>
</reference>
<name>A0A1M6A7V3_9FIRM</name>
<dbReference type="RefSeq" id="WP_073045313.1">
    <property type="nucleotide sequence ID" value="NZ_FQZL01000004.1"/>
</dbReference>
<dbReference type="AlphaFoldDB" id="A0A1M6A7V3"/>
<accession>A0A1M6A7V3</accession>
<dbReference type="STRING" id="1121476.SAMN02745751_00018"/>
<evidence type="ECO:0000313" key="2">
    <source>
        <dbReference type="Proteomes" id="UP000184052"/>
    </source>
</evidence>
<proteinExistence type="predicted"/>
<dbReference type="OrthoDB" id="1677684at2"/>
<protein>
    <submittedName>
        <fullName evidence="1">2-hydroxymethylglutarate dehydratase</fullName>
    </submittedName>
</protein>
<dbReference type="EMBL" id="FQZL01000004">
    <property type="protein sequence ID" value="SHI32506.1"/>
    <property type="molecule type" value="Genomic_DNA"/>
</dbReference>
<sequence>MSIKEMIVEKSPLTFGDILEIAERNDARVVDVILEEAQIMTGLSREEVLKDVMVELEHNLEAIQRGMTDGESPIMGTVGADLTANGMAELFKDEFINRALIYTLSAQVGNHVIGLNPCAGTGDSCPYTGFVRAMKDMDYDWNTIAETAALMLKVGSYFRVGKTTTGCNMEGFGAGATAVAAAVVSLKNGTPKEMERAMVLSISPTVAVPCTPRVMVPGLCATHIGGAIVVGNLSAGLALNSNIEVNVPIDVMMVMAAEVHPVSAKQVVPVVVDYLQPFFKTKPEVEALITDEVKEAEKEIMDSMLVKAGEKAKTIAKGVAPITNTLGEAVVGGSSQAVGSPTNTARIAHYLAKGKGKIKKVTVELYPELFARRGINMPGVVMGAVFGASTADYKMYKEAIGMTRSKGIEIDVVKGTEYSIQKVTIETDETTVMIDALNRGGGRLVLRDASPSREEAEKIANDLGIVLVNA</sequence>
<gene>
    <name evidence="1" type="ORF">SAMN02745751_00018</name>
</gene>
<evidence type="ECO:0000313" key="1">
    <source>
        <dbReference type="EMBL" id="SHI32506.1"/>
    </source>
</evidence>
<organism evidence="1 2">
    <name type="scientific">Dethiosulfatibacter aminovorans DSM 17477</name>
    <dbReference type="NCBI Taxonomy" id="1121476"/>
    <lineage>
        <taxon>Bacteria</taxon>
        <taxon>Bacillati</taxon>
        <taxon>Bacillota</taxon>
        <taxon>Tissierellia</taxon>
        <taxon>Dethiosulfatibacter</taxon>
    </lineage>
</organism>
<keyword evidence="2" id="KW-1185">Reference proteome</keyword>